<evidence type="ECO:0000256" key="1">
    <source>
        <dbReference type="ARBA" id="ARBA00022884"/>
    </source>
</evidence>
<keyword evidence="6" id="KW-1185">Reference proteome</keyword>
<sequence length="424" mass="47808">MAECLDMSLDDIIRNNKKSGRSYPNTGFRAGGSTRGGSRGHGHSRGRHLEPGPGPARRSDNRLATMRMKPYFVPQAFPVQNMLPGGEFISEAGTKLYISNLDYDVTNEDIRVLFSDVGELKHYSIHYDRSGRSKGTAEVVCMLRSDAMAAMKRYNNVLLDGKPLKLELVGINIISPIPVPPMQRGILGSDSINSSRGIQGRIVGRGQDRGGNNTYHQESERGHGGDRNCPEKISANDLDADLESEDHSNLINRADQFYQMTVISGVQQEVQVVEDVSLANRTEQISDMIGIQRWNREGGMGYNRYETVKNDASSWCYGWVWFGINYLWLFMIDESRGDVGGERGCIRVGSNLLWMYFNSVRKKKKAYQLGENRDGGMGYNRYGTVKNDVSSWCYGCVWFGINITWVFLQVYWSKSKGDYQQWGF</sequence>
<evidence type="ECO:0000313" key="6">
    <source>
        <dbReference type="Proteomes" id="UP000326396"/>
    </source>
</evidence>
<organism evidence="5 6">
    <name type="scientific">Mikania micrantha</name>
    <name type="common">bitter vine</name>
    <dbReference type="NCBI Taxonomy" id="192012"/>
    <lineage>
        <taxon>Eukaryota</taxon>
        <taxon>Viridiplantae</taxon>
        <taxon>Streptophyta</taxon>
        <taxon>Embryophyta</taxon>
        <taxon>Tracheophyta</taxon>
        <taxon>Spermatophyta</taxon>
        <taxon>Magnoliopsida</taxon>
        <taxon>eudicotyledons</taxon>
        <taxon>Gunneridae</taxon>
        <taxon>Pentapetalae</taxon>
        <taxon>asterids</taxon>
        <taxon>campanulids</taxon>
        <taxon>Asterales</taxon>
        <taxon>Asteraceae</taxon>
        <taxon>Asteroideae</taxon>
        <taxon>Heliantheae alliance</taxon>
        <taxon>Eupatorieae</taxon>
        <taxon>Mikania</taxon>
    </lineage>
</organism>
<feature type="region of interest" description="Disordered" evidence="3">
    <location>
        <begin position="15"/>
        <end position="60"/>
    </location>
</feature>
<dbReference type="PANTHER" id="PTHR19965:SF69">
    <property type="entry name" value="NUCLEOTIDE-BINDING ALPHA-BETA PLAIT DOMAIN-CONTAINING PROTEIN-RELATED"/>
    <property type="match status" value="1"/>
</dbReference>
<comment type="caution">
    <text evidence="5">The sequence shown here is derived from an EMBL/GenBank/DDBJ whole genome shotgun (WGS) entry which is preliminary data.</text>
</comment>
<proteinExistence type="predicted"/>
<evidence type="ECO:0000313" key="5">
    <source>
        <dbReference type="EMBL" id="KAC9644536.1"/>
    </source>
</evidence>
<accession>A0A5N6L985</accession>
<feature type="region of interest" description="Disordered" evidence="3">
    <location>
        <begin position="201"/>
        <end position="230"/>
    </location>
</feature>
<dbReference type="Gene3D" id="3.30.70.330">
    <property type="match status" value="1"/>
</dbReference>
<dbReference type="InterPro" id="IPR012677">
    <property type="entry name" value="Nucleotide-bd_a/b_plait_sf"/>
</dbReference>
<gene>
    <name evidence="5" type="ORF">E3N88_45481</name>
</gene>
<dbReference type="CDD" id="cd12680">
    <property type="entry name" value="RRM_THOC4"/>
    <property type="match status" value="1"/>
</dbReference>
<evidence type="ECO:0000256" key="2">
    <source>
        <dbReference type="PROSITE-ProRule" id="PRU00176"/>
    </source>
</evidence>
<dbReference type="GO" id="GO:0003729">
    <property type="term" value="F:mRNA binding"/>
    <property type="evidence" value="ECO:0007669"/>
    <property type="project" value="TreeGrafter"/>
</dbReference>
<dbReference type="AlphaFoldDB" id="A0A5N6L985"/>
<dbReference type="InterPro" id="IPR035979">
    <property type="entry name" value="RBD_domain_sf"/>
</dbReference>
<dbReference type="PANTHER" id="PTHR19965">
    <property type="entry name" value="RNA AND EXPORT FACTOR BINDING PROTEIN"/>
    <property type="match status" value="1"/>
</dbReference>
<reference evidence="5 6" key="1">
    <citation type="submission" date="2019-05" db="EMBL/GenBank/DDBJ databases">
        <title>Mikania micrantha, genome provides insights into the molecular mechanism of rapid growth.</title>
        <authorList>
            <person name="Liu B."/>
        </authorList>
    </citation>
    <scope>NUCLEOTIDE SEQUENCE [LARGE SCALE GENOMIC DNA]</scope>
    <source>
        <strain evidence="5">NLD-2019</strain>
        <tissue evidence="5">Leaf</tissue>
    </source>
</reference>
<feature type="compositionally biased region" description="Basic and acidic residues" evidence="3">
    <location>
        <begin position="217"/>
        <end position="230"/>
    </location>
</feature>
<dbReference type="SUPFAM" id="SSF54928">
    <property type="entry name" value="RNA-binding domain, RBD"/>
    <property type="match status" value="1"/>
</dbReference>
<dbReference type="Proteomes" id="UP000326396">
    <property type="component" value="Unassembled WGS sequence"/>
</dbReference>
<name>A0A5N6L985_9ASTR</name>
<feature type="domain" description="RRM" evidence="4">
    <location>
        <begin position="94"/>
        <end position="171"/>
    </location>
</feature>
<dbReference type="GO" id="GO:0005634">
    <property type="term" value="C:nucleus"/>
    <property type="evidence" value="ECO:0007669"/>
    <property type="project" value="TreeGrafter"/>
</dbReference>
<dbReference type="GO" id="GO:0006406">
    <property type="term" value="P:mRNA export from nucleus"/>
    <property type="evidence" value="ECO:0007669"/>
    <property type="project" value="TreeGrafter"/>
</dbReference>
<evidence type="ECO:0000256" key="3">
    <source>
        <dbReference type="SAM" id="MobiDB-lite"/>
    </source>
</evidence>
<dbReference type="EMBL" id="SZYD01002361">
    <property type="protein sequence ID" value="KAC9644536.1"/>
    <property type="molecule type" value="Genomic_DNA"/>
</dbReference>
<protein>
    <recommendedName>
        <fullName evidence="4">RRM domain-containing protein</fullName>
    </recommendedName>
</protein>
<dbReference type="InterPro" id="IPR051229">
    <property type="entry name" value="ALYREF_mRNA_export"/>
</dbReference>
<keyword evidence="1 2" id="KW-0694">RNA-binding</keyword>
<evidence type="ECO:0000259" key="4">
    <source>
        <dbReference type="PROSITE" id="PS50102"/>
    </source>
</evidence>
<dbReference type="SMART" id="SM00360">
    <property type="entry name" value="RRM"/>
    <property type="match status" value="1"/>
</dbReference>
<dbReference type="InterPro" id="IPR000504">
    <property type="entry name" value="RRM_dom"/>
</dbReference>
<dbReference type="OrthoDB" id="1049195at2759"/>
<dbReference type="PROSITE" id="PS50102">
    <property type="entry name" value="RRM"/>
    <property type="match status" value="1"/>
</dbReference>
<dbReference type="Pfam" id="PF00076">
    <property type="entry name" value="RRM_1"/>
    <property type="match status" value="1"/>
</dbReference>